<evidence type="ECO:0000313" key="5">
    <source>
        <dbReference type="EMBL" id="RJP70478.1"/>
    </source>
</evidence>
<keyword evidence="1" id="KW-0805">Transcription regulation</keyword>
<dbReference type="Pfam" id="PF01022">
    <property type="entry name" value="HTH_5"/>
    <property type="match status" value="1"/>
</dbReference>
<proteinExistence type="predicted"/>
<evidence type="ECO:0000313" key="6">
    <source>
        <dbReference type="Proteomes" id="UP000285961"/>
    </source>
</evidence>
<dbReference type="SUPFAM" id="SSF46785">
    <property type="entry name" value="Winged helix' DNA-binding domain"/>
    <property type="match status" value="1"/>
</dbReference>
<keyword evidence="2" id="KW-0238">DNA-binding</keyword>
<keyword evidence="3" id="KW-0804">Transcription</keyword>
<dbReference type="PANTHER" id="PTHR33154">
    <property type="entry name" value="TRANSCRIPTIONAL REGULATOR, ARSR FAMILY"/>
    <property type="match status" value="1"/>
</dbReference>
<dbReference type="InterPro" id="IPR051081">
    <property type="entry name" value="HTH_MetalResp_TranReg"/>
</dbReference>
<dbReference type="InterPro" id="IPR011991">
    <property type="entry name" value="ArsR-like_HTH"/>
</dbReference>
<gene>
    <name evidence="5" type="ORF">C4532_09315</name>
</gene>
<comment type="caution">
    <text evidence="5">The sequence shown here is derived from an EMBL/GenBank/DDBJ whole genome shotgun (WGS) entry which is preliminary data.</text>
</comment>
<dbReference type="GO" id="GO:0003677">
    <property type="term" value="F:DNA binding"/>
    <property type="evidence" value="ECO:0007669"/>
    <property type="project" value="UniProtKB-KW"/>
</dbReference>
<sequence>MDVKTKQRYEARARVIKAMAHPSRLFMVDELSRGERCVCELRDMIGADISTISKHLSVLKDAGIVEDEKRGLQVFYHLRVPCILNFFGCVEDVLVANARRMSATIRK</sequence>
<dbReference type="PROSITE" id="PS50987">
    <property type="entry name" value="HTH_ARSR_2"/>
    <property type="match status" value="1"/>
</dbReference>
<dbReference type="NCBIfam" id="NF033788">
    <property type="entry name" value="HTH_metalloreg"/>
    <property type="match status" value="1"/>
</dbReference>
<organism evidence="5 6">
    <name type="scientific">Candidatus Abyssobacteria bacterium SURF_17</name>
    <dbReference type="NCBI Taxonomy" id="2093361"/>
    <lineage>
        <taxon>Bacteria</taxon>
        <taxon>Pseudomonadati</taxon>
        <taxon>Candidatus Hydrogenedentota</taxon>
        <taxon>Candidatus Abyssobacteria</taxon>
    </lineage>
</organism>
<evidence type="ECO:0000256" key="1">
    <source>
        <dbReference type="ARBA" id="ARBA00023015"/>
    </source>
</evidence>
<feature type="domain" description="HTH arsR-type" evidence="4">
    <location>
        <begin position="4"/>
        <end position="98"/>
    </location>
</feature>
<reference evidence="5 6" key="1">
    <citation type="journal article" date="2017" name="ISME J.">
        <title>Energy and carbon metabolisms in a deep terrestrial subsurface fluid microbial community.</title>
        <authorList>
            <person name="Momper L."/>
            <person name="Jungbluth S.P."/>
            <person name="Lee M.D."/>
            <person name="Amend J.P."/>
        </authorList>
    </citation>
    <scope>NUCLEOTIDE SEQUENCE [LARGE SCALE GENOMIC DNA]</scope>
    <source>
        <strain evidence="5">SURF_17</strain>
    </source>
</reference>
<dbReference type="InterPro" id="IPR036390">
    <property type="entry name" value="WH_DNA-bd_sf"/>
</dbReference>
<dbReference type="Proteomes" id="UP000285961">
    <property type="component" value="Unassembled WGS sequence"/>
</dbReference>
<dbReference type="AlphaFoldDB" id="A0A419EZ53"/>
<dbReference type="CDD" id="cd00090">
    <property type="entry name" value="HTH_ARSR"/>
    <property type="match status" value="1"/>
</dbReference>
<evidence type="ECO:0000256" key="2">
    <source>
        <dbReference type="ARBA" id="ARBA00023125"/>
    </source>
</evidence>
<dbReference type="PRINTS" id="PR00778">
    <property type="entry name" value="HTHARSR"/>
</dbReference>
<evidence type="ECO:0000256" key="3">
    <source>
        <dbReference type="ARBA" id="ARBA00023163"/>
    </source>
</evidence>
<evidence type="ECO:0000259" key="4">
    <source>
        <dbReference type="PROSITE" id="PS50987"/>
    </source>
</evidence>
<name>A0A419EZ53_9BACT</name>
<accession>A0A419EZ53</accession>
<dbReference type="InterPro" id="IPR001845">
    <property type="entry name" value="HTH_ArsR_DNA-bd_dom"/>
</dbReference>
<dbReference type="EMBL" id="QZKI01000070">
    <property type="protein sequence ID" value="RJP70478.1"/>
    <property type="molecule type" value="Genomic_DNA"/>
</dbReference>
<protein>
    <submittedName>
        <fullName evidence="5">ArsR family transcriptional regulator</fullName>
    </submittedName>
</protein>
<dbReference type="Gene3D" id="1.10.10.10">
    <property type="entry name" value="Winged helix-like DNA-binding domain superfamily/Winged helix DNA-binding domain"/>
    <property type="match status" value="1"/>
</dbReference>
<dbReference type="GO" id="GO:0003700">
    <property type="term" value="F:DNA-binding transcription factor activity"/>
    <property type="evidence" value="ECO:0007669"/>
    <property type="project" value="InterPro"/>
</dbReference>
<dbReference type="SMART" id="SM00418">
    <property type="entry name" value="HTH_ARSR"/>
    <property type="match status" value="1"/>
</dbReference>
<dbReference type="PANTHER" id="PTHR33154:SF18">
    <property type="entry name" value="ARSENICAL RESISTANCE OPERON REPRESSOR"/>
    <property type="match status" value="1"/>
</dbReference>
<dbReference type="InterPro" id="IPR036388">
    <property type="entry name" value="WH-like_DNA-bd_sf"/>
</dbReference>